<evidence type="ECO:0000313" key="3">
    <source>
        <dbReference type="Proteomes" id="UP000719766"/>
    </source>
</evidence>
<reference evidence="2" key="1">
    <citation type="journal article" date="2020" name="New Phytol.">
        <title>Comparative genomics reveals dynamic genome evolution in host specialist ectomycorrhizal fungi.</title>
        <authorList>
            <person name="Lofgren L.A."/>
            <person name="Nguyen N.H."/>
            <person name="Vilgalys R."/>
            <person name="Ruytinx J."/>
            <person name="Liao H.L."/>
            <person name="Branco S."/>
            <person name="Kuo A."/>
            <person name="LaButti K."/>
            <person name="Lipzen A."/>
            <person name="Andreopoulos W."/>
            <person name="Pangilinan J."/>
            <person name="Riley R."/>
            <person name="Hundley H."/>
            <person name="Na H."/>
            <person name="Barry K."/>
            <person name="Grigoriev I.V."/>
            <person name="Stajich J.E."/>
            <person name="Kennedy P.G."/>
        </authorList>
    </citation>
    <scope>NUCLEOTIDE SEQUENCE</scope>
    <source>
        <strain evidence="2">S12</strain>
    </source>
</reference>
<dbReference type="AlphaFoldDB" id="A0A9P7D9N9"/>
<dbReference type="OrthoDB" id="2615199at2759"/>
<keyword evidence="3" id="KW-1185">Reference proteome</keyword>
<feature type="compositionally biased region" description="Polar residues" evidence="1">
    <location>
        <begin position="135"/>
        <end position="144"/>
    </location>
</feature>
<proteinExistence type="predicted"/>
<protein>
    <submittedName>
        <fullName evidence="2">Uncharacterized protein</fullName>
    </submittedName>
</protein>
<gene>
    <name evidence="2" type="ORF">HD556DRAFT_1314906</name>
</gene>
<dbReference type="RefSeq" id="XP_041152149.1">
    <property type="nucleotide sequence ID" value="XM_041301037.1"/>
</dbReference>
<comment type="caution">
    <text evidence="2">The sequence shown here is derived from an EMBL/GenBank/DDBJ whole genome shotgun (WGS) entry which is preliminary data.</text>
</comment>
<evidence type="ECO:0000256" key="1">
    <source>
        <dbReference type="SAM" id="MobiDB-lite"/>
    </source>
</evidence>
<sequence length="256" mass="28169">MPNSFDSRPSDFNDGMEALLMGAAEPVNVCEGDQLISQVRSCTPDSALSHDYKNCPGQGGYGQGLPVYPCGCYQYGKTMLGVYGVNLRELGYPETEDASGAEQHKRIEQEINDWNAQVENGSGEMLPPKRKRSTSDVGNVTPRQFGQDMTNIRRAMSTPVLELSQKFKRRKLGKAIELKGSTTHETLLKVGKDVEAAIDRQTEMLSKLYDLLESRASLNTSDNMGGCFNARPVQCDGGVGQRLTGDKDTTRRFSLE</sequence>
<dbReference type="EMBL" id="JABBWE010000134">
    <property type="protein sequence ID" value="KAG1784664.1"/>
    <property type="molecule type" value="Genomic_DNA"/>
</dbReference>
<dbReference type="GeneID" id="64594801"/>
<organism evidence="2 3">
    <name type="scientific">Suillus plorans</name>
    <dbReference type="NCBI Taxonomy" id="116603"/>
    <lineage>
        <taxon>Eukaryota</taxon>
        <taxon>Fungi</taxon>
        <taxon>Dikarya</taxon>
        <taxon>Basidiomycota</taxon>
        <taxon>Agaricomycotina</taxon>
        <taxon>Agaricomycetes</taxon>
        <taxon>Agaricomycetidae</taxon>
        <taxon>Boletales</taxon>
        <taxon>Suillineae</taxon>
        <taxon>Suillaceae</taxon>
        <taxon>Suillus</taxon>
    </lineage>
</organism>
<name>A0A9P7D9N9_9AGAM</name>
<accession>A0A9P7D9N9</accession>
<feature type="region of interest" description="Disordered" evidence="1">
    <location>
        <begin position="119"/>
        <end position="144"/>
    </location>
</feature>
<evidence type="ECO:0000313" key="2">
    <source>
        <dbReference type="EMBL" id="KAG1784664.1"/>
    </source>
</evidence>
<dbReference type="Proteomes" id="UP000719766">
    <property type="component" value="Unassembled WGS sequence"/>
</dbReference>